<sequence>TRRVVSALIEQHVLTSESTRAHLRLAFPAALASRWMPGLFPERAG</sequence>
<feature type="non-terminal residue" evidence="1">
    <location>
        <position position="1"/>
    </location>
</feature>
<organism evidence="1">
    <name type="scientific">mine drainage metagenome</name>
    <dbReference type="NCBI Taxonomy" id="410659"/>
    <lineage>
        <taxon>unclassified sequences</taxon>
        <taxon>metagenomes</taxon>
        <taxon>ecological metagenomes</taxon>
    </lineage>
</organism>
<name>T1ADC2_9ZZZZ</name>
<dbReference type="AlphaFoldDB" id="T1ADC2"/>
<evidence type="ECO:0000313" key="1">
    <source>
        <dbReference type="EMBL" id="EQD38989.1"/>
    </source>
</evidence>
<dbReference type="EMBL" id="AUZZ01008128">
    <property type="protein sequence ID" value="EQD38989.1"/>
    <property type="molecule type" value="Genomic_DNA"/>
</dbReference>
<accession>T1ADC2</accession>
<protein>
    <submittedName>
        <fullName evidence="1">Uncharacterized protein</fullName>
    </submittedName>
</protein>
<reference evidence="1" key="1">
    <citation type="submission" date="2013-08" db="EMBL/GenBank/DDBJ databases">
        <authorList>
            <person name="Mendez C."/>
            <person name="Richter M."/>
            <person name="Ferrer M."/>
            <person name="Sanchez J."/>
        </authorList>
    </citation>
    <scope>NUCLEOTIDE SEQUENCE</scope>
</reference>
<comment type="caution">
    <text evidence="1">The sequence shown here is derived from an EMBL/GenBank/DDBJ whole genome shotgun (WGS) entry which is preliminary data.</text>
</comment>
<gene>
    <name evidence="1" type="ORF">B2A_11278</name>
</gene>
<reference evidence="1" key="2">
    <citation type="journal article" date="2014" name="ISME J.">
        <title>Microbial stratification in low pH oxic and suboxic macroscopic growths along an acid mine drainage.</title>
        <authorList>
            <person name="Mendez-Garcia C."/>
            <person name="Mesa V."/>
            <person name="Sprenger R.R."/>
            <person name="Richter M."/>
            <person name="Diez M.S."/>
            <person name="Solano J."/>
            <person name="Bargiela R."/>
            <person name="Golyshina O.V."/>
            <person name="Manteca A."/>
            <person name="Ramos J.L."/>
            <person name="Gallego J.R."/>
            <person name="Llorente I."/>
            <person name="Martins Dos Santos V.A."/>
            <person name="Jensen O.N."/>
            <person name="Pelaez A.I."/>
            <person name="Sanchez J."/>
            <person name="Ferrer M."/>
        </authorList>
    </citation>
    <scope>NUCLEOTIDE SEQUENCE</scope>
</reference>
<proteinExistence type="predicted"/>